<name>A0A841HX73_9GAMM</name>
<accession>A0A841HX73</accession>
<dbReference type="Gene3D" id="1.10.700.10">
    <property type="entry name" value="Dioxygenase LigAB, LigA subunit"/>
    <property type="match status" value="1"/>
</dbReference>
<proteinExistence type="predicted"/>
<protein>
    <submittedName>
        <fullName evidence="2">Protocatechuate 4,5-dioxygenase alpha chain</fullName>
        <ecNumber evidence="2">1.13.11.8</ecNumber>
    </submittedName>
</protein>
<keyword evidence="2" id="KW-0223">Dioxygenase</keyword>
<dbReference type="RefSeq" id="WP_184335898.1">
    <property type="nucleotide sequence ID" value="NZ_JACHHZ010000008.1"/>
</dbReference>
<feature type="domain" description="Extradiol ring-cleavage dioxygenase LigAB LigA subunit" evidence="1">
    <location>
        <begin position="21"/>
        <end position="84"/>
    </location>
</feature>
<organism evidence="2 3">
    <name type="scientific">Povalibacter uvarum</name>
    <dbReference type="NCBI Taxonomy" id="732238"/>
    <lineage>
        <taxon>Bacteria</taxon>
        <taxon>Pseudomonadati</taxon>
        <taxon>Pseudomonadota</taxon>
        <taxon>Gammaproteobacteria</taxon>
        <taxon>Steroidobacterales</taxon>
        <taxon>Steroidobacteraceae</taxon>
        <taxon>Povalibacter</taxon>
    </lineage>
</organism>
<dbReference type="EMBL" id="JACHHZ010000008">
    <property type="protein sequence ID" value="MBB6096508.1"/>
    <property type="molecule type" value="Genomic_DNA"/>
</dbReference>
<dbReference type="Pfam" id="PF07746">
    <property type="entry name" value="LigA"/>
    <property type="match status" value="1"/>
</dbReference>
<comment type="caution">
    <text evidence="2">The sequence shown here is derived from an EMBL/GenBank/DDBJ whole genome shotgun (WGS) entry which is preliminary data.</text>
</comment>
<evidence type="ECO:0000313" key="3">
    <source>
        <dbReference type="Proteomes" id="UP000588068"/>
    </source>
</evidence>
<dbReference type="SUPFAM" id="SSF48076">
    <property type="entry name" value="LigA subunit of an aromatic-ring-opening dioxygenase LigAB"/>
    <property type="match status" value="1"/>
</dbReference>
<gene>
    <name evidence="2" type="ORF">HNQ60_005430</name>
</gene>
<dbReference type="InterPro" id="IPR011986">
    <property type="entry name" value="Xdiol_dOase_LigA"/>
</dbReference>
<keyword evidence="3" id="KW-1185">Reference proteome</keyword>
<dbReference type="GO" id="GO:0018579">
    <property type="term" value="F:protocatechuate 4,5-dioxygenase activity"/>
    <property type="evidence" value="ECO:0007669"/>
    <property type="project" value="UniProtKB-EC"/>
</dbReference>
<sequence>MRNWQQDIPTIQAYWIDRVLFDVHHKEGHLQRYNASPDAYLSAIPLSAEIKALIRDNAVGALYLAGANPYLLRAHCLGLHMPDAEFVASLRAVAGEARRG</sequence>
<reference evidence="2 3" key="1">
    <citation type="submission" date="2020-08" db="EMBL/GenBank/DDBJ databases">
        <title>Genomic Encyclopedia of Type Strains, Phase IV (KMG-IV): sequencing the most valuable type-strain genomes for metagenomic binning, comparative biology and taxonomic classification.</title>
        <authorList>
            <person name="Goeker M."/>
        </authorList>
    </citation>
    <scope>NUCLEOTIDE SEQUENCE [LARGE SCALE GENOMIC DNA]</scope>
    <source>
        <strain evidence="2 3">DSM 26723</strain>
    </source>
</reference>
<evidence type="ECO:0000259" key="1">
    <source>
        <dbReference type="Pfam" id="PF07746"/>
    </source>
</evidence>
<evidence type="ECO:0000313" key="2">
    <source>
        <dbReference type="EMBL" id="MBB6096508.1"/>
    </source>
</evidence>
<dbReference type="EC" id="1.13.11.8" evidence="2"/>
<dbReference type="InterPro" id="IPR036622">
    <property type="entry name" value="LigA_sf"/>
</dbReference>
<dbReference type="AlphaFoldDB" id="A0A841HX73"/>
<keyword evidence="2" id="KW-0560">Oxidoreductase</keyword>
<dbReference type="Proteomes" id="UP000588068">
    <property type="component" value="Unassembled WGS sequence"/>
</dbReference>